<proteinExistence type="predicted"/>
<name>A0A6A6CPM8_ZASCE</name>
<dbReference type="Gene3D" id="3.30.710.10">
    <property type="entry name" value="Potassium Channel Kv1.1, Chain A"/>
    <property type="match status" value="1"/>
</dbReference>
<feature type="domain" description="BTB" evidence="1">
    <location>
        <begin position="14"/>
        <end position="53"/>
    </location>
</feature>
<dbReference type="InterPro" id="IPR000210">
    <property type="entry name" value="BTB/POZ_dom"/>
</dbReference>
<dbReference type="InterPro" id="IPR011333">
    <property type="entry name" value="SKP1/BTB/POZ_sf"/>
</dbReference>
<organism evidence="2 3">
    <name type="scientific">Zasmidium cellare ATCC 36951</name>
    <dbReference type="NCBI Taxonomy" id="1080233"/>
    <lineage>
        <taxon>Eukaryota</taxon>
        <taxon>Fungi</taxon>
        <taxon>Dikarya</taxon>
        <taxon>Ascomycota</taxon>
        <taxon>Pezizomycotina</taxon>
        <taxon>Dothideomycetes</taxon>
        <taxon>Dothideomycetidae</taxon>
        <taxon>Mycosphaerellales</taxon>
        <taxon>Mycosphaerellaceae</taxon>
        <taxon>Zasmidium</taxon>
    </lineage>
</organism>
<accession>A0A6A6CPM8</accession>
<protein>
    <recommendedName>
        <fullName evidence="1">BTB domain-containing protein</fullName>
    </recommendedName>
</protein>
<dbReference type="EMBL" id="ML993592">
    <property type="protein sequence ID" value="KAF2167719.1"/>
    <property type="molecule type" value="Genomic_DNA"/>
</dbReference>
<dbReference type="OrthoDB" id="5275938at2759"/>
<gene>
    <name evidence="2" type="ORF">M409DRAFT_21871</name>
</gene>
<dbReference type="Proteomes" id="UP000799537">
    <property type="component" value="Unassembled WGS sequence"/>
</dbReference>
<keyword evidence="3" id="KW-1185">Reference proteome</keyword>
<sequence length="326" mass="36112">MASQSIVEIAPRGDVVLVCGSAACTKLRVESKVLALASPVFQAMFDEKKFHEGTTLASYGFVEIALPDDDPLPTKTICQVLHMRFNVLGEHLRPKDLVDIGIVADKYDCSRALSGPAYFWFSRLVDAVDDSGRTQLFIAAYLLKQDQLFRQISHDMVMKTSNNVLPIAYHAEYPMPLQEAVGALNRQRSTLGVKIVRFIEDAVLDVCDDGGPGQCTPECPTVMRGTKFVLQLRACNLCPPSKILIRPLEQTCMALECFQPFEESLSGCSGGSVYWCKGAFLKRSATIKQEFSDMVKETEQNALRLCLKCVQSGEIQQGKCEKDHSK</sequence>
<evidence type="ECO:0000313" key="3">
    <source>
        <dbReference type="Proteomes" id="UP000799537"/>
    </source>
</evidence>
<dbReference type="RefSeq" id="XP_033668608.1">
    <property type="nucleotide sequence ID" value="XM_033806070.1"/>
</dbReference>
<evidence type="ECO:0000313" key="2">
    <source>
        <dbReference type="EMBL" id="KAF2167719.1"/>
    </source>
</evidence>
<dbReference type="Pfam" id="PF00651">
    <property type="entry name" value="BTB"/>
    <property type="match status" value="1"/>
</dbReference>
<dbReference type="AlphaFoldDB" id="A0A6A6CPM8"/>
<evidence type="ECO:0000259" key="1">
    <source>
        <dbReference type="Pfam" id="PF00651"/>
    </source>
</evidence>
<dbReference type="GeneID" id="54559342"/>
<reference evidence="2" key="1">
    <citation type="journal article" date="2020" name="Stud. Mycol.">
        <title>101 Dothideomycetes genomes: a test case for predicting lifestyles and emergence of pathogens.</title>
        <authorList>
            <person name="Haridas S."/>
            <person name="Albert R."/>
            <person name="Binder M."/>
            <person name="Bloem J."/>
            <person name="Labutti K."/>
            <person name="Salamov A."/>
            <person name="Andreopoulos B."/>
            <person name="Baker S."/>
            <person name="Barry K."/>
            <person name="Bills G."/>
            <person name="Bluhm B."/>
            <person name="Cannon C."/>
            <person name="Castanera R."/>
            <person name="Culley D."/>
            <person name="Daum C."/>
            <person name="Ezra D."/>
            <person name="Gonzalez J."/>
            <person name="Henrissat B."/>
            <person name="Kuo A."/>
            <person name="Liang C."/>
            <person name="Lipzen A."/>
            <person name="Lutzoni F."/>
            <person name="Magnuson J."/>
            <person name="Mondo S."/>
            <person name="Nolan M."/>
            <person name="Ohm R."/>
            <person name="Pangilinan J."/>
            <person name="Park H.-J."/>
            <person name="Ramirez L."/>
            <person name="Alfaro M."/>
            <person name="Sun H."/>
            <person name="Tritt A."/>
            <person name="Yoshinaga Y."/>
            <person name="Zwiers L.-H."/>
            <person name="Turgeon B."/>
            <person name="Goodwin S."/>
            <person name="Spatafora J."/>
            <person name="Crous P."/>
            <person name="Grigoriev I."/>
        </authorList>
    </citation>
    <scope>NUCLEOTIDE SEQUENCE</scope>
    <source>
        <strain evidence="2">ATCC 36951</strain>
    </source>
</reference>